<dbReference type="Proteomes" id="UP000037035">
    <property type="component" value="Unassembled WGS sequence"/>
</dbReference>
<evidence type="ECO:0000313" key="1">
    <source>
        <dbReference type="EMBL" id="KNZ50766.1"/>
    </source>
</evidence>
<evidence type="ECO:0000313" key="2">
    <source>
        <dbReference type="Proteomes" id="UP000037035"/>
    </source>
</evidence>
<comment type="caution">
    <text evidence="1">The sequence shown here is derived from an EMBL/GenBank/DDBJ whole genome shotgun (WGS) entry which is preliminary data.</text>
</comment>
<name>A0A0L6UQF7_9BASI</name>
<dbReference type="VEuPathDB" id="FungiDB:VP01_424g3"/>
<protein>
    <submittedName>
        <fullName evidence="1">Uncharacterized protein</fullName>
    </submittedName>
</protein>
<keyword evidence="2" id="KW-1185">Reference proteome</keyword>
<organism evidence="1 2">
    <name type="scientific">Puccinia sorghi</name>
    <dbReference type="NCBI Taxonomy" id="27349"/>
    <lineage>
        <taxon>Eukaryota</taxon>
        <taxon>Fungi</taxon>
        <taxon>Dikarya</taxon>
        <taxon>Basidiomycota</taxon>
        <taxon>Pucciniomycotina</taxon>
        <taxon>Pucciniomycetes</taxon>
        <taxon>Pucciniales</taxon>
        <taxon>Pucciniaceae</taxon>
        <taxon>Puccinia</taxon>
    </lineage>
</organism>
<dbReference type="EMBL" id="LAVV01009335">
    <property type="protein sequence ID" value="KNZ50766.1"/>
    <property type="molecule type" value="Genomic_DNA"/>
</dbReference>
<dbReference type="AlphaFoldDB" id="A0A0L6UQF7"/>
<reference evidence="1 2" key="1">
    <citation type="submission" date="2015-08" db="EMBL/GenBank/DDBJ databases">
        <title>Next Generation Sequencing and Analysis of the Genome of Puccinia sorghi L Schw, the Causal Agent of Maize Common Rust.</title>
        <authorList>
            <person name="Rochi L."/>
            <person name="Burguener G."/>
            <person name="Darino M."/>
            <person name="Turjanski A."/>
            <person name="Kreff E."/>
            <person name="Dieguez M.J."/>
            <person name="Sacco F."/>
        </authorList>
    </citation>
    <scope>NUCLEOTIDE SEQUENCE [LARGE SCALE GENOMIC DNA]</scope>
    <source>
        <strain evidence="1 2">RO10H11247</strain>
    </source>
</reference>
<proteinExistence type="predicted"/>
<accession>A0A0L6UQF7</accession>
<sequence length="216" mass="23750">MGESDAEGLFECISATTTSTVLSLICPTLMPRSSGTTSTGTLLPGRSKAWKMSLTNHTILNLLKETWTLPSTTFRLLVEVSMNFDKTTLEAVGVIFALKRLPLSFSVFRSLQFAGFKTNPASLSMDKFLTDLELEVRRQREKADKLVSSSLALAVSQAQNLQSGLKGSCPKICSKDVHNPETAHSPNECFQLHPEKAITFYQAAIDRVSKHRANLL</sequence>
<gene>
    <name evidence="1" type="ORF">VP01_424g3</name>
</gene>